<dbReference type="Proteomes" id="UP001152759">
    <property type="component" value="Chromosome 6"/>
</dbReference>
<dbReference type="InterPro" id="IPR036204">
    <property type="entry name" value="ATP_synth_f6_sf_mt"/>
</dbReference>
<keyword evidence="6" id="KW-0999">Mitochondrion inner membrane</keyword>
<keyword evidence="9" id="KW-0472">Membrane</keyword>
<dbReference type="Pfam" id="PF05511">
    <property type="entry name" value="ATP-synt_F6"/>
    <property type="match status" value="1"/>
</dbReference>
<evidence type="ECO:0008006" key="12">
    <source>
        <dbReference type="Google" id="ProtNLM"/>
    </source>
</evidence>
<organism evidence="10 11">
    <name type="scientific">Bemisia tabaci</name>
    <name type="common">Sweetpotato whitefly</name>
    <name type="synonym">Aleurodes tabaci</name>
    <dbReference type="NCBI Taxonomy" id="7038"/>
    <lineage>
        <taxon>Eukaryota</taxon>
        <taxon>Metazoa</taxon>
        <taxon>Ecdysozoa</taxon>
        <taxon>Arthropoda</taxon>
        <taxon>Hexapoda</taxon>
        <taxon>Insecta</taxon>
        <taxon>Pterygota</taxon>
        <taxon>Neoptera</taxon>
        <taxon>Paraneoptera</taxon>
        <taxon>Hemiptera</taxon>
        <taxon>Sternorrhyncha</taxon>
        <taxon>Aleyrodoidea</taxon>
        <taxon>Aleyrodidae</taxon>
        <taxon>Aleyrodinae</taxon>
        <taxon>Bemisia</taxon>
    </lineage>
</organism>
<dbReference type="KEGG" id="btab:109044035"/>
<keyword evidence="4" id="KW-0138">CF(0)</keyword>
<keyword evidence="5" id="KW-0375">Hydrogen ion transport</keyword>
<evidence type="ECO:0000256" key="4">
    <source>
        <dbReference type="ARBA" id="ARBA00022547"/>
    </source>
</evidence>
<gene>
    <name evidence="10" type="ORF">BEMITA_LOCUS10584</name>
</gene>
<dbReference type="PANTHER" id="PTHR12441">
    <property type="entry name" value="ATP SYNTHASE COUPLING FACTOR 6, MITOCHONDRIAL"/>
    <property type="match status" value="1"/>
</dbReference>
<dbReference type="GO" id="GO:0005743">
    <property type="term" value="C:mitochondrial inner membrane"/>
    <property type="evidence" value="ECO:0007669"/>
    <property type="project" value="UniProtKB-SubCell"/>
</dbReference>
<evidence type="ECO:0000256" key="8">
    <source>
        <dbReference type="ARBA" id="ARBA00023128"/>
    </source>
</evidence>
<accession>A0A9P0AHL8</accession>
<dbReference type="GO" id="GO:0045259">
    <property type="term" value="C:proton-transporting ATP synthase complex"/>
    <property type="evidence" value="ECO:0007669"/>
    <property type="project" value="UniProtKB-KW"/>
</dbReference>
<keyword evidence="8" id="KW-0496">Mitochondrion</keyword>
<comment type="similarity">
    <text evidence="2">Belongs to the eukaryotic ATPase subunit F6 family.</text>
</comment>
<dbReference type="FunFam" id="1.10.246.110:FF:000001">
    <property type="entry name" value="ATP synthase-coupling factor 6, mitochondrial"/>
    <property type="match status" value="1"/>
</dbReference>
<keyword evidence="11" id="KW-1185">Reference proteome</keyword>
<dbReference type="Gene3D" id="1.10.246.110">
    <property type="entry name" value="Mitochondrial ATP synthase-coupling factor 6"/>
    <property type="match status" value="1"/>
</dbReference>
<dbReference type="SUPFAM" id="SSF111357">
    <property type="entry name" value="Mitochondrial ATP synthase coupling factor 6"/>
    <property type="match status" value="1"/>
</dbReference>
<dbReference type="AlphaFoldDB" id="A0A9P0AHL8"/>
<keyword evidence="3" id="KW-0813">Transport</keyword>
<dbReference type="EMBL" id="OU963867">
    <property type="protein sequence ID" value="CAH0392025.1"/>
    <property type="molecule type" value="Genomic_DNA"/>
</dbReference>
<evidence type="ECO:0000313" key="11">
    <source>
        <dbReference type="Proteomes" id="UP001152759"/>
    </source>
</evidence>
<evidence type="ECO:0000256" key="3">
    <source>
        <dbReference type="ARBA" id="ARBA00022448"/>
    </source>
</evidence>
<proteinExistence type="inferred from homology"/>
<evidence type="ECO:0000256" key="5">
    <source>
        <dbReference type="ARBA" id="ARBA00022781"/>
    </source>
</evidence>
<evidence type="ECO:0000256" key="2">
    <source>
        <dbReference type="ARBA" id="ARBA00007346"/>
    </source>
</evidence>
<dbReference type="PANTHER" id="PTHR12441:SF10">
    <property type="entry name" value="ATP SYNTHASE-COUPLING FACTOR 6, MITOCHONDRIAL"/>
    <property type="match status" value="1"/>
</dbReference>
<dbReference type="GO" id="GO:0015078">
    <property type="term" value="F:proton transmembrane transporter activity"/>
    <property type="evidence" value="ECO:0007669"/>
    <property type="project" value="InterPro"/>
</dbReference>
<evidence type="ECO:0000256" key="7">
    <source>
        <dbReference type="ARBA" id="ARBA00023065"/>
    </source>
</evidence>
<dbReference type="PIRSF" id="PIRSF002455">
    <property type="entry name" value="ATP_synthase_coupling_factor_6"/>
    <property type="match status" value="1"/>
</dbReference>
<protein>
    <recommendedName>
        <fullName evidence="12">ATP synthase-coupling factor 6, mitochondrial</fullName>
    </recommendedName>
</protein>
<keyword evidence="7" id="KW-0406">Ion transport</keyword>
<evidence type="ECO:0000256" key="1">
    <source>
        <dbReference type="ARBA" id="ARBA00004273"/>
    </source>
</evidence>
<sequence>MLVQPILKTVSKELSSAGRRNIGISAVLLQKASDPIQQLFLDKLKEYKSKSGGKLYDPSPEIQKEYKAELARIAQQYGGVKPEEMTKFPKFTFQDPEIKT</sequence>
<evidence type="ECO:0000313" key="10">
    <source>
        <dbReference type="EMBL" id="CAH0392025.1"/>
    </source>
</evidence>
<evidence type="ECO:0000256" key="6">
    <source>
        <dbReference type="ARBA" id="ARBA00022792"/>
    </source>
</evidence>
<dbReference type="InterPro" id="IPR008387">
    <property type="entry name" value="ATP_synth_f6_mt"/>
</dbReference>
<evidence type="ECO:0000256" key="9">
    <source>
        <dbReference type="ARBA" id="ARBA00023136"/>
    </source>
</evidence>
<dbReference type="GO" id="GO:0015986">
    <property type="term" value="P:proton motive force-driven ATP synthesis"/>
    <property type="evidence" value="ECO:0007669"/>
    <property type="project" value="InterPro"/>
</dbReference>
<comment type="subcellular location">
    <subcellularLocation>
        <location evidence="1">Mitochondrion inner membrane</location>
    </subcellularLocation>
</comment>
<reference evidence="10" key="1">
    <citation type="submission" date="2021-12" db="EMBL/GenBank/DDBJ databases">
        <authorList>
            <person name="King R."/>
        </authorList>
    </citation>
    <scope>NUCLEOTIDE SEQUENCE</scope>
</reference>
<name>A0A9P0AHL8_BEMTA</name>